<dbReference type="CDD" id="cd06261">
    <property type="entry name" value="TM_PBP2"/>
    <property type="match status" value="1"/>
</dbReference>
<evidence type="ECO:0000256" key="4">
    <source>
        <dbReference type="ARBA" id="ARBA00022692"/>
    </source>
</evidence>
<dbReference type="InterPro" id="IPR035906">
    <property type="entry name" value="MetI-like_sf"/>
</dbReference>
<sequence length="279" mass="29744">MSTSVLYDLPGPNARRRHRVAGGVGALGVAAVLGLAAVKLAEEGQFEAQTWRFLTVSGTYDAILEGLVNTLRVAVVAIGLALAFGGVMAVGRLSRLPLLRWPAIAIIEFFRAVPLLLLILFIFLGFGNDIGRFWSLVLALVLYNGSVLAEVFRAGIQAVPRGQREAAYAIGLSEGQVMRLVLAPQAVRVMLPAIISQSVVALKDTALGLIIAYEELARVGRQLYVFYNNPLAVGVTIAAIYVVINYTLSRIAVALEARQRRVRKAPGAGAAQGVTGEPV</sequence>
<organism evidence="9">
    <name type="scientific">uncultured Solirubrobacteraceae bacterium</name>
    <dbReference type="NCBI Taxonomy" id="1162706"/>
    <lineage>
        <taxon>Bacteria</taxon>
        <taxon>Bacillati</taxon>
        <taxon>Actinomycetota</taxon>
        <taxon>Thermoleophilia</taxon>
        <taxon>Solirubrobacterales</taxon>
        <taxon>Solirubrobacteraceae</taxon>
        <taxon>environmental samples</taxon>
    </lineage>
</organism>
<dbReference type="NCBIfam" id="TIGR01726">
    <property type="entry name" value="HEQRo_perm_3TM"/>
    <property type="match status" value="1"/>
</dbReference>
<dbReference type="EMBL" id="CADCVL010000153">
    <property type="protein sequence ID" value="CAA9473276.1"/>
    <property type="molecule type" value="Genomic_DNA"/>
</dbReference>
<dbReference type="AlphaFoldDB" id="A0A6J4RGH6"/>
<protein>
    <submittedName>
        <fullName evidence="9">ABC transporter, permease protein (Cluster 3, basic aa/glutamine/opines)</fullName>
    </submittedName>
</protein>
<dbReference type="InterPro" id="IPR043429">
    <property type="entry name" value="ArtM/GltK/GlnP/TcyL/YhdX-like"/>
</dbReference>
<evidence type="ECO:0000256" key="1">
    <source>
        <dbReference type="ARBA" id="ARBA00004651"/>
    </source>
</evidence>
<keyword evidence="2 7" id="KW-0813">Transport</keyword>
<dbReference type="PANTHER" id="PTHR30614">
    <property type="entry name" value="MEMBRANE COMPONENT OF AMINO ACID ABC TRANSPORTER"/>
    <property type="match status" value="1"/>
</dbReference>
<gene>
    <name evidence="9" type="ORF">AVDCRST_MAG65-920</name>
</gene>
<feature type="transmembrane region" description="Helical" evidence="7">
    <location>
        <begin position="20"/>
        <end position="41"/>
    </location>
</feature>
<keyword evidence="6 7" id="KW-0472">Membrane</keyword>
<comment type="similarity">
    <text evidence="7">Belongs to the binding-protein-dependent transport system permease family.</text>
</comment>
<dbReference type="PROSITE" id="PS50928">
    <property type="entry name" value="ABC_TM1"/>
    <property type="match status" value="1"/>
</dbReference>
<keyword evidence="4 7" id="KW-0812">Transmembrane</keyword>
<evidence type="ECO:0000256" key="5">
    <source>
        <dbReference type="ARBA" id="ARBA00022989"/>
    </source>
</evidence>
<name>A0A6J4RGH6_9ACTN</name>
<accession>A0A6J4RGH6</accession>
<feature type="transmembrane region" description="Helical" evidence="7">
    <location>
        <begin position="133"/>
        <end position="152"/>
    </location>
</feature>
<keyword evidence="3" id="KW-1003">Cell membrane</keyword>
<dbReference type="GO" id="GO:0022857">
    <property type="term" value="F:transmembrane transporter activity"/>
    <property type="evidence" value="ECO:0007669"/>
    <property type="project" value="InterPro"/>
</dbReference>
<comment type="subcellular location">
    <subcellularLocation>
        <location evidence="1 7">Cell membrane</location>
        <topology evidence="1 7">Multi-pass membrane protein</topology>
    </subcellularLocation>
</comment>
<reference evidence="9" key="1">
    <citation type="submission" date="2020-02" db="EMBL/GenBank/DDBJ databases">
        <authorList>
            <person name="Meier V. D."/>
        </authorList>
    </citation>
    <scope>NUCLEOTIDE SEQUENCE</scope>
    <source>
        <strain evidence="9">AVDCRST_MAG65</strain>
    </source>
</reference>
<evidence type="ECO:0000259" key="8">
    <source>
        <dbReference type="PROSITE" id="PS50928"/>
    </source>
</evidence>
<keyword evidence="5 7" id="KW-1133">Transmembrane helix</keyword>
<proteinExistence type="inferred from homology"/>
<evidence type="ECO:0000256" key="3">
    <source>
        <dbReference type="ARBA" id="ARBA00022475"/>
    </source>
</evidence>
<dbReference type="Gene3D" id="1.10.3720.10">
    <property type="entry name" value="MetI-like"/>
    <property type="match status" value="1"/>
</dbReference>
<feature type="transmembrane region" description="Helical" evidence="7">
    <location>
        <begin position="103"/>
        <end position="127"/>
    </location>
</feature>
<dbReference type="GO" id="GO:0043190">
    <property type="term" value="C:ATP-binding cassette (ABC) transporter complex"/>
    <property type="evidence" value="ECO:0007669"/>
    <property type="project" value="InterPro"/>
</dbReference>
<evidence type="ECO:0000256" key="7">
    <source>
        <dbReference type="RuleBase" id="RU363032"/>
    </source>
</evidence>
<dbReference type="Pfam" id="PF00528">
    <property type="entry name" value="BPD_transp_1"/>
    <property type="match status" value="1"/>
</dbReference>
<feature type="transmembrane region" description="Helical" evidence="7">
    <location>
        <begin position="71"/>
        <end position="91"/>
    </location>
</feature>
<dbReference type="SUPFAM" id="SSF161098">
    <property type="entry name" value="MetI-like"/>
    <property type="match status" value="1"/>
</dbReference>
<feature type="transmembrane region" description="Helical" evidence="7">
    <location>
        <begin position="231"/>
        <end position="253"/>
    </location>
</feature>
<dbReference type="InterPro" id="IPR000515">
    <property type="entry name" value="MetI-like"/>
</dbReference>
<dbReference type="GO" id="GO:0006865">
    <property type="term" value="P:amino acid transport"/>
    <property type="evidence" value="ECO:0007669"/>
    <property type="project" value="TreeGrafter"/>
</dbReference>
<dbReference type="PANTHER" id="PTHR30614:SF21">
    <property type="entry name" value="AMINO ACID ABC TRANSPORTER PERMEASE"/>
    <property type="match status" value="1"/>
</dbReference>
<dbReference type="InterPro" id="IPR010065">
    <property type="entry name" value="AA_ABC_transptr_permease_3TM"/>
</dbReference>
<evidence type="ECO:0000256" key="2">
    <source>
        <dbReference type="ARBA" id="ARBA00022448"/>
    </source>
</evidence>
<feature type="domain" description="ABC transmembrane type-1" evidence="8">
    <location>
        <begin position="67"/>
        <end position="252"/>
    </location>
</feature>
<evidence type="ECO:0000256" key="6">
    <source>
        <dbReference type="ARBA" id="ARBA00023136"/>
    </source>
</evidence>
<evidence type="ECO:0000313" key="9">
    <source>
        <dbReference type="EMBL" id="CAA9473276.1"/>
    </source>
</evidence>